<keyword evidence="1" id="KW-1133">Transmembrane helix</keyword>
<dbReference type="AlphaFoldDB" id="A0A6N2VDZ4"/>
<protein>
    <submittedName>
        <fullName evidence="2">Uncharacterized protein</fullName>
    </submittedName>
</protein>
<evidence type="ECO:0000313" key="2">
    <source>
        <dbReference type="EMBL" id="VYT28408.1"/>
    </source>
</evidence>
<name>A0A6N2VDZ4_BLAHA</name>
<dbReference type="RefSeq" id="WP_004221914.1">
    <property type="nucleotide sequence ID" value="NZ_CACRSY010000016.1"/>
</dbReference>
<evidence type="ECO:0000256" key="1">
    <source>
        <dbReference type="SAM" id="Phobius"/>
    </source>
</evidence>
<proteinExistence type="predicted"/>
<dbReference type="EMBL" id="CACRSY010000016">
    <property type="protein sequence ID" value="VYT28408.1"/>
    <property type="molecule type" value="Genomic_DNA"/>
</dbReference>
<organism evidence="2">
    <name type="scientific">Blautia hansenii</name>
    <name type="common">Ruminococcus hansenii</name>
    <dbReference type="NCBI Taxonomy" id="1322"/>
    <lineage>
        <taxon>Bacteria</taxon>
        <taxon>Bacillati</taxon>
        <taxon>Bacillota</taxon>
        <taxon>Clostridia</taxon>
        <taxon>Lachnospirales</taxon>
        <taxon>Lachnospiraceae</taxon>
        <taxon>Blautia</taxon>
    </lineage>
</organism>
<accession>A0A6N2VDZ4</accession>
<feature type="transmembrane region" description="Helical" evidence="1">
    <location>
        <begin position="34"/>
        <end position="55"/>
    </location>
</feature>
<sequence length="56" mass="6156">MWKYLAPVIVGVIVALFSEDIDKMFNGNKKLKKVILVFCGGVIIICMISAVLSVLN</sequence>
<reference evidence="2" key="1">
    <citation type="submission" date="2019-11" db="EMBL/GenBank/DDBJ databases">
        <authorList>
            <person name="Feng L."/>
        </authorList>
    </citation>
    <scope>NUCLEOTIDE SEQUENCE</scope>
    <source>
        <strain evidence="2">BhanseniiLFYP23</strain>
    </source>
</reference>
<keyword evidence="1" id="KW-0472">Membrane</keyword>
<gene>
    <name evidence="2" type="ORF">BHLFYP23_01023</name>
</gene>
<keyword evidence="1" id="KW-0812">Transmembrane</keyword>